<dbReference type="RefSeq" id="WP_066316824.1">
    <property type="nucleotide sequence ID" value="NZ_LQRT01000035.1"/>
</dbReference>
<comment type="caution">
    <text evidence="3">The sequence shown here is derived from an EMBL/GenBank/DDBJ whole genome shotgun (WGS) entry which is preliminary data.</text>
</comment>
<organism evidence="3 4">
    <name type="scientific">Aquimarina aggregata</name>
    <dbReference type="NCBI Taxonomy" id="1642818"/>
    <lineage>
        <taxon>Bacteria</taxon>
        <taxon>Pseudomonadati</taxon>
        <taxon>Bacteroidota</taxon>
        <taxon>Flavobacteriia</taxon>
        <taxon>Flavobacteriales</taxon>
        <taxon>Flavobacteriaceae</taxon>
        <taxon>Aquimarina</taxon>
    </lineage>
</organism>
<sequence>MTSFTLAFDIYGTLIDTTSIEHSVNKIIGDSSKLFTQTWRNTQLEYSFRRGLMNSYVDFSICTKQALDYTCKKLNEPLTSQQKNNLLNEYKTLPIYPDVIQGLKLLQNTNHKIYAFSNGSNQAIQNLIKTAQIDQFINGSVSAEDVKIFKPSPIVYRYFNTKTDSTKNMTWLISSNPFDIIGASAYGMRTIWVRRSSESVFDPWGIIPTKTIGSLIELKEVLDSSI</sequence>
<dbReference type="SFLD" id="SFLDG01129">
    <property type="entry name" value="C1.5:_HAD__Beta-PGM__Phosphata"/>
    <property type="match status" value="1"/>
</dbReference>
<dbReference type="GO" id="GO:0019120">
    <property type="term" value="F:hydrolase activity, acting on acid halide bonds, in C-halide compounds"/>
    <property type="evidence" value="ECO:0007669"/>
    <property type="project" value="InterPro"/>
</dbReference>
<gene>
    <name evidence="3" type="ORF">AWE51_11085</name>
</gene>
<dbReference type="InterPro" id="IPR036412">
    <property type="entry name" value="HAD-like_sf"/>
</dbReference>
<proteinExistence type="inferred from homology"/>
<dbReference type="InterPro" id="IPR023198">
    <property type="entry name" value="PGP-like_dom2"/>
</dbReference>
<name>A0A162YF57_9FLAO</name>
<dbReference type="PANTHER" id="PTHR43316">
    <property type="entry name" value="HYDROLASE, HALOACID DELAHOGENASE-RELATED"/>
    <property type="match status" value="1"/>
</dbReference>
<dbReference type="STRING" id="1642818.AWE51_11085"/>
<dbReference type="PRINTS" id="PR00413">
    <property type="entry name" value="HADHALOGNASE"/>
</dbReference>
<protein>
    <submittedName>
        <fullName evidence="3">Haloacid dehalogenase</fullName>
    </submittedName>
</protein>
<dbReference type="Pfam" id="PF13419">
    <property type="entry name" value="HAD_2"/>
    <property type="match status" value="1"/>
</dbReference>
<dbReference type="InterPro" id="IPR041492">
    <property type="entry name" value="HAD_2"/>
</dbReference>
<evidence type="ECO:0000313" key="4">
    <source>
        <dbReference type="Proteomes" id="UP000076715"/>
    </source>
</evidence>
<dbReference type="Gene3D" id="3.40.50.1000">
    <property type="entry name" value="HAD superfamily/HAD-like"/>
    <property type="match status" value="1"/>
</dbReference>
<dbReference type="InterPro" id="IPR051540">
    <property type="entry name" value="S-2-haloacid_dehalogenase"/>
</dbReference>
<evidence type="ECO:0000313" key="3">
    <source>
        <dbReference type="EMBL" id="KZS39095.1"/>
    </source>
</evidence>
<dbReference type="SUPFAM" id="SSF56784">
    <property type="entry name" value="HAD-like"/>
    <property type="match status" value="1"/>
</dbReference>
<dbReference type="InterPro" id="IPR006439">
    <property type="entry name" value="HAD-SF_hydro_IA"/>
</dbReference>
<dbReference type="Proteomes" id="UP000076715">
    <property type="component" value="Unassembled WGS sequence"/>
</dbReference>
<dbReference type="InterPro" id="IPR023214">
    <property type="entry name" value="HAD_sf"/>
</dbReference>
<dbReference type="NCBIfam" id="TIGR01493">
    <property type="entry name" value="HAD-SF-IA-v2"/>
    <property type="match status" value="1"/>
</dbReference>
<dbReference type="AlphaFoldDB" id="A0A162YF57"/>
<dbReference type="Gene3D" id="1.10.150.240">
    <property type="entry name" value="Putative phosphatase, domain 2"/>
    <property type="match status" value="1"/>
</dbReference>
<dbReference type="CDD" id="cd02588">
    <property type="entry name" value="HAD_L2-DEX"/>
    <property type="match status" value="1"/>
</dbReference>
<dbReference type="InterPro" id="IPR006328">
    <property type="entry name" value="2-HAD"/>
</dbReference>
<reference evidence="3 4" key="1">
    <citation type="submission" date="2016-01" db="EMBL/GenBank/DDBJ databases">
        <title>The draft genome sequence of Aquimarina sp. RZW4-3-2.</title>
        <authorList>
            <person name="Wang Y."/>
        </authorList>
    </citation>
    <scope>NUCLEOTIDE SEQUENCE [LARGE SCALE GENOMIC DNA]</scope>
    <source>
        <strain evidence="3 4">RZW4-3-2</strain>
    </source>
</reference>
<evidence type="ECO:0000256" key="1">
    <source>
        <dbReference type="ARBA" id="ARBA00008106"/>
    </source>
</evidence>
<evidence type="ECO:0000256" key="2">
    <source>
        <dbReference type="ARBA" id="ARBA00022801"/>
    </source>
</evidence>
<comment type="similarity">
    <text evidence="1">Belongs to the HAD-like hydrolase superfamily. S-2-haloalkanoic acid dehalogenase family.</text>
</comment>
<dbReference type="SFLD" id="SFLDS00003">
    <property type="entry name" value="Haloacid_Dehalogenase"/>
    <property type="match status" value="1"/>
</dbReference>
<accession>A0A162YF57</accession>
<dbReference type="NCBIfam" id="TIGR01428">
    <property type="entry name" value="HAD_type_II"/>
    <property type="match status" value="1"/>
</dbReference>
<dbReference type="EMBL" id="LQRT01000035">
    <property type="protein sequence ID" value="KZS39095.1"/>
    <property type="molecule type" value="Genomic_DNA"/>
</dbReference>
<dbReference type="OrthoDB" id="264363at2"/>
<dbReference type="PANTHER" id="PTHR43316:SF3">
    <property type="entry name" value="HALOACID DEHALOGENASE, TYPE II (AFU_ORTHOLOGUE AFUA_2G07750)-RELATED"/>
    <property type="match status" value="1"/>
</dbReference>
<keyword evidence="4" id="KW-1185">Reference proteome</keyword>
<keyword evidence="2" id="KW-0378">Hydrolase</keyword>